<evidence type="ECO:0000313" key="2">
    <source>
        <dbReference type="EMBL" id="NKY99600.1"/>
    </source>
</evidence>
<evidence type="ECO:0000313" key="3">
    <source>
        <dbReference type="Proteomes" id="UP000553209"/>
    </source>
</evidence>
<evidence type="ECO:0000256" key="1">
    <source>
        <dbReference type="SAM" id="Phobius"/>
    </source>
</evidence>
<keyword evidence="3" id="KW-1185">Reference proteome</keyword>
<comment type="caution">
    <text evidence="2">The sequence shown here is derived from an EMBL/GenBank/DDBJ whole genome shotgun (WGS) entry which is preliminary data.</text>
</comment>
<dbReference type="AlphaFoldDB" id="A0A7X6MHM1"/>
<reference evidence="2 3" key="1">
    <citation type="submission" date="2020-04" db="EMBL/GenBank/DDBJ databases">
        <title>MicrobeNet Type strains.</title>
        <authorList>
            <person name="Nicholson A.C."/>
        </authorList>
    </citation>
    <scope>NUCLEOTIDE SEQUENCE [LARGE SCALE GENOMIC DNA]</scope>
    <source>
        <strain evidence="2 3">ATCC 23612</strain>
    </source>
</reference>
<name>A0A7X6MHM1_9ACTN</name>
<keyword evidence="1" id="KW-0812">Transmembrane</keyword>
<feature type="transmembrane region" description="Helical" evidence="1">
    <location>
        <begin position="7"/>
        <end position="25"/>
    </location>
</feature>
<protein>
    <submittedName>
        <fullName evidence="2">Uncharacterized protein</fullName>
    </submittedName>
</protein>
<organism evidence="2 3">
    <name type="scientific">Nocardiopsis alborubida</name>
    <dbReference type="NCBI Taxonomy" id="146802"/>
    <lineage>
        <taxon>Bacteria</taxon>
        <taxon>Bacillati</taxon>
        <taxon>Actinomycetota</taxon>
        <taxon>Actinomycetes</taxon>
        <taxon>Streptosporangiales</taxon>
        <taxon>Nocardiopsidaceae</taxon>
        <taxon>Nocardiopsis</taxon>
    </lineage>
</organism>
<dbReference type="EMBL" id="JAAXPG010000017">
    <property type="protein sequence ID" value="NKY99600.1"/>
    <property type="molecule type" value="Genomic_DNA"/>
</dbReference>
<feature type="transmembrane region" description="Helical" evidence="1">
    <location>
        <begin position="31"/>
        <end position="48"/>
    </location>
</feature>
<gene>
    <name evidence="2" type="ORF">HGB44_18300</name>
</gene>
<dbReference type="Proteomes" id="UP000553209">
    <property type="component" value="Unassembled WGS sequence"/>
</dbReference>
<accession>A0A7X6MHM1</accession>
<dbReference type="RefSeq" id="WP_061083667.1">
    <property type="nucleotide sequence ID" value="NZ_JAAXPG010000017.1"/>
</dbReference>
<proteinExistence type="predicted"/>
<keyword evidence="1" id="KW-1133">Transmembrane helix</keyword>
<keyword evidence="1" id="KW-0472">Membrane</keyword>
<sequence>MTKNHWYGVLSYVVPFLTGMVLLTYVGETAALVWLGIYFVVLFVWAFWMRSQRKARAHQAASPSVEEPTP</sequence>